<organism evidence="2 3">
    <name type="scientific">Chloropicon roscoffensis</name>
    <dbReference type="NCBI Taxonomy" id="1461544"/>
    <lineage>
        <taxon>Eukaryota</taxon>
        <taxon>Viridiplantae</taxon>
        <taxon>Chlorophyta</taxon>
        <taxon>Chloropicophyceae</taxon>
        <taxon>Chloropicales</taxon>
        <taxon>Chloropicaceae</taxon>
        <taxon>Chloropicon</taxon>
    </lineage>
</organism>
<accession>A0AAX4PFB0</accession>
<dbReference type="EMBL" id="CP151511">
    <property type="protein sequence ID" value="WZN65092.1"/>
    <property type="molecule type" value="Genomic_DNA"/>
</dbReference>
<evidence type="ECO:0000313" key="2">
    <source>
        <dbReference type="EMBL" id="WZN65092.1"/>
    </source>
</evidence>
<feature type="compositionally biased region" description="Acidic residues" evidence="1">
    <location>
        <begin position="47"/>
        <end position="59"/>
    </location>
</feature>
<feature type="region of interest" description="Disordered" evidence="1">
    <location>
        <begin position="39"/>
        <end position="59"/>
    </location>
</feature>
<sequence>MSAPPPPWWPPRGGREWEVAEPCAVPAPPIEDVEALLSTVPPAAWPGDEEPGGEGEGEDCLVLSGAFLRQLAVSEEARREGRREEERRKGETMAPRSTPQAALEDRRRLERSEALEDVLRLRREVREYREHLYGEEGLQAILDAEDRINEAFDDLCSRTGAPVWPTPMV</sequence>
<dbReference type="Proteomes" id="UP001472866">
    <property type="component" value="Chromosome 11"/>
</dbReference>
<dbReference type="AlphaFoldDB" id="A0AAX4PFB0"/>
<reference evidence="2 3" key="1">
    <citation type="submission" date="2024-03" db="EMBL/GenBank/DDBJ databases">
        <title>Complete genome sequence of the green alga Chloropicon roscoffensis RCC1871.</title>
        <authorList>
            <person name="Lemieux C."/>
            <person name="Pombert J.-F."/>
            <person name="Otis C."/>
            <person name="Turmel M."/>
        </authorList>
    </citation>
    <scope>NUCLEOTIDE SEQUENCE [LARGE SCALE GENOMIC DNA]</scope>
    <source>
        <strain evidence="2 3">RCC1871</strain>
    </source>
</reference>
<name>A0AAX4PFB0_9CHLO</name>
<feature type="region of interest" description="Disordered" evidence="1">
    <location>
        <begin position="74"/>
        <end position="109"/>
    </location>
</feature>
<evidence type="ECO:0000313" key="3">
    <source>
        <dbReference type="Proteomes" id="UP001472866"/>
    </source>
</evidence>
<protein>
    <submittedName>
        <fullName evidence="2">Uncharacterized protein</fullName>
    </submittedName>
</protein>
<proteinExistence type="predicted"/>
<evidence type="ECO:0000256" key="1">
    <source>
        <dbReference type="SAM" id="MobiDB-lite"/>
    </source>
</evidence>
<keyword evidence="3" id="KW-1185">Reference proteome</keyword>
<feature type="compositionally biased region" description="Basic and acidic residues" evidence="1">
    <location>
        <begin position="75"/>
        <end position="91"/>
    </location>
</feature>
<gene>
    <name evidence="2" type="ORF">HKI87_11g66490</name>
</gene>